<feature type="region of interest" description="Disordered" evidence="1">
    <location>
        <begin position="18"/>
        <end position="38"/>
    </location>
</feature>
<evidence type="ECO:0000313" key="3">
    <source>
        <dbReference type="Proteomes" id="UP000435138"/>
    </source>
</evidence>
<keyword evidence="3" id="KW-1185">Reference proteome</keyword>
<organism evidence="2 3">
    <name type="scientific">Endobacterium cereale</name>
    <dbReference type="NCBI Taxonomy" id="2663029"/>
    <lineage>
        <taxon>Bacteria</taxon>
        <taxon>Pseudomonadati</taxon>
        <taxon>Pseudomonadota</taxon>
        <taxon>Alphaproteobacteria</taxon>
        <taxon>Hyphomicrobiales</taxon>
        <taxon>Rhizobiaceae</taxon>
        <taxon>Endobacterium</taxon>
    </lineage>
</organism>
<comment type="caution">
    <text evidence="2">The sequence shown here is derived from an EMBL/GenBank/DDBJ whole genome shotgun (WGS) entry which is preliminary data.</text>
</comment>
<sequence length="102" mass="11905">MNQLQQVVTKVYKGRRYESVDNFQPDPGKIRKRGARPHPDETIIAEVKNLQVTLNVSRHHAIMDIGRKKFEGASNKENKLEAFRIRIERKMTRANKKYLSAD</sequence>
<protein>
    <submittedName>
        <fullName evidence="2">Uncharacterized protein</fullName>
    </submittedName>
</protein>
<reference evidence="2 3" key="1">
    <citation type="submission" date="2019-11" db="EMBL/GenBank/DDBJ databases">
        <title>Genome analysis of Rhizobacterium cereale a novel genus and species isolated from maize roots in North Spain.</title>
        <authorList>
            <person name="Menendez E."/>
            <person name="Flores-Felix J.D."/>
            <person name="Ramirez-Bahena M.-H."/>
            <person name="Igual J.M."/>
            <person name="Garcia-Fraile P."/>
            <person name="Peix A."/>
            <person name="Velazquez E."/>
        </authorList>
    </citation>
    <scope>NUCLEOTIDE SEQUENCE [LARGE SCALE GENOMIC DNA]</scope>
    <source>
        <strain evidence="2 3">RZME27</strain>
    </source>
</reference>
<evidence type="ECO:0000256" key="1">
    <source>
        <dbReference type="SAM" id="MobiDB-lite"/>
    </source>
</evidence>
<name>A0A6A8A7W0_9HYPH</name>
<dbReference type="Proteomes" id="UP000435138">
    <property type="component" value="Unassembled WGS sequence"/>
</dbReference>
<dbReference type="RefSeq" id="WP_153353456.1">
    <property type="nucleotide sequence ID" value="NZ_WIXI01000038.1"/>
</dbReference>
<accession>A0A6A8A7W0</accession>
<dbReference type="AlphaFoldDB" id="A0A6A8A7W0"/>
<gene>
    <name evidence="2" type="ORF">GAO09_07730</name>
</gene>
<proteinExistence type="predicted"/>
<dbReference type="EMBL" id="WIXI01000038">
    <property type="protein sequence ID" value="MQY45947.1"/>
    <property type="molecule type" value="Genomic_DNA"/>
</dbReference>
<evidence type="ECO:0000313" key="2">
    <source>
        <dbReference type="EMBL" id="MQY45947.1"/>
    </source>
</evidence>